<dbReference type="WBParaSite" id="Csp11.Scaffold586.g4888.t1">
    <property type="protein sequence ID" value="Csp11.Scaffold586.g4888.t1"/>
    <property type="gene ID" value="Csp11.Scaffold586.g4888"/>
</dbReference>
<accession>A0A1I7TDL8</accession>
<name>A0A1I7TDL8_9PELO</name>
<organism evidence="4 5">
    <name type="scientific">Caenorhabditis tropicalis</name>
    <dbReference type="NCBI Taxonomy" id="1561998"/>
    <lineage>
        <taxon>Eukaryota</taxon>
        <taxon>Metazoa</taxon>
        <taxon>Ecdysozoa</taxon>
        <taxon>Nematoda</taxon>
        <taxon>Chromadorea</taxon>
        <taxon>Rhabditida</taxon>
        <taxon>Rhabditina</taxon>
        <taxon>Rhabditomorpha</taxon>
        <taxon>Rhabditoidea</taxon>
        <taxon>Rhabditidae</taxon>
        <taxon>Peloderinae</taxon>
        <taxon>Caenorhabditis</taxon>
    </lineage>
</organism>
<dbReference type="AlphaFoldDB" id="A0A1I7TDL8"/>
<feature type="chain" id="PRO_5009307405" evidence="3">
    <location>
        <begin position="21"/>
        <end position="784"/>
    </location>
</feature>
<evidence type="ECO:0000313" key="4">
    <source>
        <dbReference type="Proteomes" id="UP000095282"/>
    </source>
</evidence>
<dbReference type="eggNOG" id="ENOG502THQY">
    <property type="taxonomic scope" value="Eukaryota"/>
</dbReference>
<keyword evidence="2" id="KW-0812">Transmembrane</keyword>
<keyword evidence="2" id="KW-0472">Membrane</keyword>
<protein>
    <submittedName>
        <fullName evidence="5">WSN domain-containing protein</fullName>
    </submittedName>
</protein>
<sequence length="784" mass="90781">MMKISTLLLIAFLISSTVLALTTTKVADDSSFATMSAITAISARLTTALNGLSLFAQPSLDGEEVFREAISTFFTFNRTVIDDFSDIDESHLTRILNELGGIENENFTVSDVLNHLDELERINGDLKDLPSLKDLFKDSIPSAFDNQFEKSDLSRLDKNFNLLVSYEKALPKNRYDNTTRPPSDSDKSHAAEALRELPAQIDEIIKIFSIDDLYSKVVTLLNLIKSRKEIYEGFARKGIESILSVNSKIFEEANSFRKATNVSKSLSSMCRKVISTNTFIDLSSLENDLDDPTFLSTLNEEESSEALKKILPPIVEISKKVKSYWSGIEEILRNQEFKSSSEKLERVLSLLIEAVPQKIDFQSSLKSIGELTNLVDFSIDATSYEEIETLTNLLATFKDELKRLSDSEEVKNMNVSDSVINQYDYKTDELSEAIERFKHISSSLDNLNDMREKIINELKDLKWRHIGKKIDEWMTIVFIPFATKMKEKSEVIKRLKSAVNFLQESKNLDLPNFHSQIVSLQKKMEEVREGIKEELETFQTKEEDEPYYKYMINLRIESSPLREQLMRASHIFGLLDHYLLNQNWFDDFIEQGTYLKDKFPNDEFTLMKDRMEELNNQIEIRKKRYEGKSMKELFEMRSFIDNLQNLPNPALRTNEWRTIAQNIGDRAAKFNKTIDAIFDLDFTLHQRNLIGTFSNYKGYVRFNMIIPKISDIQKRAFYDQNYGWIEFATFVGKALLANGLLYAGGLYLLRRDDKKEAEREKRIRRDYYRMFAPEFDKKRGFVGK</sequence>
<keyword evidence="4" id="KW-1185">Reference proteome</keyword>
<dbReference type="Proteomes" id="UP000095282">
    <property type="component" value="Unplaced"/>
</dbReference>
<proteinExistence type="predicted"/>
<keyword evidence="2" id="KW-1133">Transmembrane helix</keyword>
<evidence type="ECO:0000313" key="5">
    <source>
        <dbReference type="WBParaSite" id="Csp11.Scaffold586.g4888.t1"/>
    </source>
</evidence>
<evidence type="ECO:0000256" key="1">
    <source>
        <dbReference type="SAM" id="Coils"/>
    </source>
</evidence>
<feature type="signal peptide" evidence="3">
    <location>
        <begin position="1"/>
        <end position="20"/>
    </location>
</feature>
<feature type="transmembrane region" description="Helical" evidence="2">
    <location>
        <begin position="722"/>
        <end position="749"/>
    </location>
</feature>
<feature type="coiled-coil region" evidence="1">
    <location>
        <begin position="444"/>
        <end position="541"/>
    </location>
</feature>
<keyword evidence="3" id="KW-0732">Signal</keyword>
<evidence type="ECO:0000256" key="2">
    <source>
        <dbReference type="SAM" id="Phobius"/>
    </source>
</evidence>
<evidence type="ECO:0000256" key="3">
    <source>
        <dbReference type="SAM" id="SignalP"/>
    </source>
</evidence>
<reference evidence="5" key="1">
    <citation type="submission" date="2016-11" db="UniProtKB">
        <authorList>
            <consortium name="WormBaseParasite"/>
        </authorList>
    </citation>
    <scope>IDENTIFICATION</scope>
</reference>
<keyword evidence="1" id="KW-0175">Coiled coil</keyword>